<comment type="similarity">
    <text evidence="1">Belongs to the bacilliredoxin family.</text>
</comment>
<reference evidence="2" key="1">
    <citation type="submission" date="2021-12" db="EMBL/GenBank/DDBJ databases">
        <authorList>
            <person name="Criscuolo A."/>
        </authorList>
    </citation>
    <scope>NUCLEOTIDE SEQUENCE</scope>
    <source>
        <strain evidence="2">CIP111894</strain>
    </source>
</reference>
<dbReference type="Gene3D" id="3.40.30.10">
    <property type="entry name" value="Glutaredoxin"/>
    <property type="match status" value="1"/>
</dbReference>
<name>A0ABN8FLF5_9BACL</name>
<dbReference type="InterPro" id="IPR009474">
    <property type="entry name" value="BrxB/BrxA"/>
</dbReference>
<sequence length="184" mass="20238">MNQVTVASLAFTEYECIIKLVSTAVMLSDKTVISEGECREMSMSFNQYMRDSIQPMRDDLTSIGFQELMTPEEVEATLPTAKGTALVVVNSVCGCAAGQCRPGVAQALQNEIAPDHLFTVFAGQEKEATAKAREYFAPYPPSSPSIALMKDGELVHFIERHSVENRSAAEISAELKEVFDRFCK</sequence>
<evidence type="ECO:0000313" key="2">
    <source>
        <dbReference type="EMBL" id="CAH1056351.1"/>
    </source>
</evidence>
<evidence type="ECO:0000313" key="3">
    <source>
        <dbReference type="Proteomes" id="UP000838749"/>
    </source>
</evidence>
<accession>A0ABN8FLF5</accession>
<dbReference type="Proteomes" id="UP000838749">
    <property type="component" value="Unassembled WGS sequence"/>
</dbReference>
<evidence type="ECO:0008006" key="4">
    <source>
        <dbReference type="Google" id="ProtNLM"/>
    </source>
</evidence>
<dbReference type="Gene3D" id="6.10.250.2150">
    <property type="match status" value="1"/>
</dbReference>
<comment type="caution">
    <text evidence="2">The sequence shown here is derived from an EMBL/GenBank/DDBJ whole genome shotgun (WGS) entry which is preliminary data.</text>
</comment>
<evidence type="ECO:0000256" key="1">
    <source>
        <dbReference type="ARBA" id="ARBA00038305"/>
    </source>
</evidence>
<dbReference type="PANTHER" id="PTHR40052">
    <property type="entry name" value="UPF0403 PROTEIN YQIW-RELATED"/>
    <property type="match status" value="1"/>
</dbReference>
<organism evidence="2 3">
    <name type="scientific">Paenibacillus pseudetheri</name>
    <dbReference type="NCBI Taxonomy" id="2897682"/>
    <lineage>
        <taxon>Bacteria</taxon>
        <taxon>Bacillati</taxon>
        <taxon>Bacillota</taxon>
        <taxon>Bacilli</taxon>
        <taxon>Bacillales</taxon>
        <taxon>Paenibacillaceae</taxon>
        <taxon>Paenibacillus</taxon>
    </lineage>
</organism>
<protein>
    <recommendedName>
        <fullName evidence="4">BrxA/BrxB family bacilliredoxin</fullName>
    </recommendedName>
</protein>
<gene>
    <name evidence="2" type="ORF">PAECIP111894_02504</name>
</gene>
<dbReference type="PANTHER" id="PTHR40052:SF2">
    <property type="entry name" value="BACILLIREDOXIN BRXA"/>
    <property type="match status" value="1"/>
</dbReference>
<dbReference type="Pfam" id="PF06491">
    <property type="entry name" value="Disulph_isomer"/>
    <property type="match status" value="1"/>
</dbReference>
<proteinExistence type="inferred from homology"/>
<dbReference type="NCBIfam" id="TIGR04191">
    <property type="entry name" value="YphP_YqiW"/>
    <property type="match status" value="1"/>
</dbReference>
<dbReference type="EMBL" id="CAKMAB010000011">
    <property type="protein sequence ID" value="CAH1056351.1"/>
    <property type="molecule type" value="Genomic_DNA"/>
</dbReference>
<keyword evidence="3" id="KW-1185">Reference proteome</keyword>